<evidence type="ECO:0000313" key="4">
    <source>
        <dbReference type="Proteomes" id="UP000231279"/>
    </source>
</evidence>
<dbReference type="Pfam" id="PF03101">
    <property type="entry name" value="FAR1"/>
    <property type="match status" value="1"/>
</dbReference>
<sequence>MTSSLVKNDEPYNNIQYDNNGFNDEAPRSCRSESTTNPNEALTSITNCMVPDFETITQLVFESDLDADLFYLTYGRDMGFDIRRCHKKTIDSWLVKNREWVCSRAGYWKDRGNNQRQNRRPKSETQYGCPAAFWVAHDIVDGLYKSHTLHHFTTIPC</sequence>
<dbReference type="EMBL" id="NKXS01003259">
    <property type="protein sequence ID" value="PIN10311.1"/>
    <property type="molecule type" value="Genomic_DNA"/>
</dbReference>
<dbReference type="PANTHER" id="PTHR46328:SF34">
    <property type="entry name" value="PROTEIN FAR1-RELATED SEQUENCE 5-LIKE"/>
    <property type="match status" value="1"/>
</dbReference>
<gene>
    <name evidence="3" type="ORF">CDL12_17099</name>
</gene>
<feature type="region of interest" description="Disordered" evidence="1">
    <location>
        <begin position="1"/>
        <end position="38"/>
    </location>
</feature>
<evidence type="ECO:0000259" key="2">
    <source>
        <dbReference type="Pfam" id="PF03101"/>
    </source>
</evidence>
<feature type="domain" description="FAR1" evidence="2">
    <location>
        <begin position="70"/>
        <end position="138"/>
    </location>
</feature>
<comment type="caution">
    <text evidence="3">The sequence shown here is derived from an EMBL/GenBank/DDBJ whole genome shotgun (WGS) entry which is preliminary data.</text>
</comment>
<proteinExistence type="predicted"/>
<dbReference type="Proteomes" id="UP000231279">
    <property type="component" value="Unassembled WGS sequence"/>
</dbReference>
<keyword evidence="4" id="KW-1185">Reference proteome</keyword>
<dbReference type="PANTHER" id="PTHR46328">
    <property type="entry name" value="FAR-RED IMPAIRED RESPONSIVE (FAR1) FAMILY PROTEIN-RELATED"/>
    <property type="match status" value="1"/>
</dbReference>
<feature type="compositionally biased region" description="Polar residues" evidence="1">
    <location>
        <begin position="1"/>
        <end position="22"/>
    </location>
</feature>
<dbReference type="AlphaFoldDB" id="A0A2G9GYF1"/>
<dbReference type="OrthoDB" id="751756at2759"/>
<organism evidence="3 4">
    <name type="scientific">Handroanthus impetiginosus</name>
    <dbReference type="NCBI Taxonomy" id="429701"/>
    <lineage>
        <taxon>Eukaryota</taxon>
        <taxon>Viridiplantae</taxon>
        <taxon>Streptophyta</taxon>
        <taxon>Embryophyta</taxon>
        <taxon>Tracheophyta</taxon>
        <taxon>Spermatophyta</taxon>
        <taxon>Magnoliopsida</taxon>
        <taxon>eudicotyledons</taxon>
        <taxon>Gunneridae</taxon>
        <taxon>Pentapetalae</taxon>
        <taxon>asterids</taxon>
        <taxon>lamiids</taxon>
        <taxon>Lamiales</taxon>
        <taxon>Bignoniaceae</taxon>
        <taxon>Crescentiina</taxon>
        <taxon>Tabebuia alliance</taxon>
        <taxon>Handroanthus</taxon>
    </lineage>
</organism>
<evidence type="ECO:0000313" key="3">
    <source>
        <dbReference type="EMBL" id="PIN10311.1"/>
    </source>
</evidence>
<name>A0A2G9GYF1_9LAMI</name>
<protein>
    <recommendedName>
        <fullName evidence="2">FAR1 domain-containing protein</fullName>
    </recommendedName>
</protein>
<accession>A0A2G9GYF1</accession>
<reference evidence="4" key="1">
    <citation type="journal article" date="2018" name="Gigascience">
        <title>Genome assembly of the Pink Ipe (Handroanthus impetiginosus, Bignoniaceae), a highly valued, ecologically keystone Neotropical timber forest tree.</title>
        <authorList>
            <person name="Silva-Junior O.B."/>
            <person name="Grattapaglia D."/>
            <person name="Novaes E."/>
            <person name="Collevatti R.G."/>
        </authorList>
    </citation>
    <scope>NUCLEOTIDE SEQUENCE [LARGE SCALE GENOMIC DNA]</scope>
    <source>
        <strain evidence="4">cv. UFG-1</strain>
    </source>
</reference>
<dbReference type="InterPro" id="IPR004330">
    <property type="entry name" value="FAR1_DNA_bnd_dom"/>
</dbReference>
<evidence type="ECO:0000256" key="1">
    <source>
        <dbReference type="SAM" id="MobiDB-lite"/>
    </source>
</evidence>